<name>A0AAN7V5V9_9COLE</name>
<evidence type="ECO:0000313" key="2">
    <source>
        <dbReference type="EMBL" id="KAK5642495.1"/>
    </source>
</evidence>
<dbReference type="AlphaFoldDB" id="A0AAN7V5V9"/>
<keyword evidence="3" id="KW-1185">Reference proteome</keyword>
<sequence>MVKNIIKLVLVVALCSQSLAQFFGGGGFLPSGGIGGMGGYKYGPAWGSLSGSFDGRRLGPVNVGSGAHFKLPNDGFAGGRVAVQPGVGGMGSLYGKVNILDGPSHNLNIQGHHDRFLTKDLKPFGPPTNGLDVNYKHVNGATAHIGASQINGGPIQGSVGASVPLVKTPNGGINLGVRGTAAQGMKPQGEIGVVGSFDF</sequence>
<protein>
    <submittedName>
        <fullName evidence="2">Uncharacterized protein</fullName>
    </submittedName>
</protein>
<keyword evidence="1" id="KW-0732">Signal</keyword>
<organism evidence="2 3">
    <name type="scientific">Pyrocoelia pectoralis</name>
    <dbReference type="NCBI Taxonomy" id="417401"/>
    <lineage>
        <taxon>Eukaryota</taxon>
        <taxon>Metazoa</taxon>
        <taxon>Ecdysozoa</taxon>
        <taxon>Arthropoda</taxon>
        <taxon>Hexapoda</taxon>
        <taxon>Insecta</taxon>
        <taxon>Pterygota</taxon>
        <taxon>Neoptera</taxon>
        <taxon>Endopterygota</taxon>
        <taxon>Coleoptera</taxon>
        <taxon>Polyphaga</taxon>
        <taxon>Elateriformia</taxon>
        <taxon>Elateroidea</taxon>
        <taxon>Lampyridae</taxon>
        <taxon>Lampyrinae</taxon>
        <taxon>Pyrocoelia</taxon>
    </lineage>
</organism>
<accession>A0AAN7V5V9</accession>
<feature type="chain" id="PRO_5042944335" evidence="1">
    <location>
        <begin position="21"/>
        <end position="199"/>
    </location>
</feature>
<evidence type="ECO:0000313" key="3">
    <source>
        <dbReference type="Proteomes" id="UP001329430"/>
    </source>
</evidence>
<comment type="caution">
    <text evidence="2">The sequence shown here is derived from an EMBL/GenBank/DDBJ whole genome shotgun (WGS) entry which is preliminary data.</text>
</comment>
<gene>
    <name evidence="2" type="ORF">RI129_008662</name>
</gene>
<reference evidence="2 3" key="1">
    <citation type="journal article" date="2024" name="Insects">
        <title>An Improved Chromosome-Level Genome Assembly of the Firefly Pyrocoelia pectoralis.</title>
        <authorList>
            <person name="Fu X."/>
            <person name="Meyer-Rochow V.B."/>
            <person name="Ballantyne L."/>
            <person name="Zhu X."/>
        </authorList>
    </citation>
    <scope>NUCLEOTIDE SEQUENCE [LARGE SCALE GENOMIC DNA]</scope>
    <source>
        <strain evidence="2">XCY_ONT2</strain>
    </source>
</reference>
<proteinExistence type="predicted"/>
<dbReference type="Proteomes" id="UP001329430">
    <property type="component" value="Chromosome 6"/>
</dbReference>
<feature type="signal peptide" evidence="1">
    <location>
        <begin position="1"/>
        <end position="20"/>
    </location>
</feature>
<dbReference type="EMBL" id="JAVRBK010000006">
    <property type="protein sequence ID" value="KAK5642495.1"/>
    <property type="molecule type" value="Genomic_DNA"/>
</dbReference>
<evidence type="ECO:0000256" key="1">
    <source>
        <dbReference type="SAM" id="SignalP"/>
    </source>
</evidence>